<name>A0A2S7U1Y1_9BACT</name>
<evidence type="ECO:0000313" key="5">
    <source>
        <dbReference type="Proteomes" id="UP000239907"/>
    </source>
</evidence>
<dbReference type="Proteomes" id="UP000239907">
    <property type="component" value="Unassembled WGS sequence"/>
</dbReference>
<keyword evidence="1" id="KW-0732">Signal</keyword>
<dbReference type="InterPro" id="IPR037050">
    <property type="entry name" value="DUF1254_sf"/>
</dbReference>
<feature type="domain" description="DUF1214" evidence="2">
    <location>
        <begin position="378"/>
        <end position="484"/>
    </location>
</feature>
<evidence type="ECO:0000313" key="4">
    <source>
        <dbReference type="EMBL" id="PQJ28527.1"/>
    </source>
</evidence>
<dbReference type="PANTHER" id="PTHR36509">
    <property type="entry name" value="BLL3101 PROTEIN"/>
    <property type="match status" value="1"/>
</dbReference>
<dbReference type="InterPro" id="IPR010679">
    <property type="entry name" value="DUF1254"/>
</dbReference>
<feature type="signal peptide" evidence="1">
    <location>
        <begin position="1"/>
        <end position="21"/>
    </location>
</feature>
<dbReference type="Pfam" id="PF06742">
    <property type="entry name" value="DUF1214"/>
    <property type="match status" value="1"/>
</dbReference>
<dbReference type="OrthoDB" id="272779at2"/>
<comment type="caution">
    <text evidence="4">The sequence shown here is derived from an EMBL/GenBank/DDBJ whole genome shotgun (WGS) entry which is preliminary data.</text>
</comment>
<feature type="chain" id="PRO_5015398226" description="DUF1254 domain-containing protein" evidence="1">
    <location>
        <begin position="22"/>
        <end position="501"/>
    </location>
</feature>
<sequence>MKYTTLITTAMLATLATQAWAESPKMKMSTPVPEGVATPNKLETSIGTLTSVDGVPDAQTTNKVYDYLDLSRATEAFLNGLPIASMYAMEKGLRQHGPPNTTAVLFEDLMDSKAIWLTPNTVSVYMASWMELGDEPMVIETPPNVLGFINDSWFKYVVDFGNAGPDKGKGGKFLILPPGYEGDVPDGYHVAKSSTHGNWVIWRGFQVDGSPKPAIDATKKLFKMYPLSKKDNPPKMNFVDVSGKYDNTIHRMDYGYWEELNGTIQAEPLEGLDPDTRGLLASIGIKKGQEFKPDARMKKILTDAAKIGSVIARAKTARPSDQRHYLYPGERVWTNPFIDGRYDFLLHGERLLDSRIYMHFYATGITPAMAIKNVGKGSQYAIAYLDKDGKALDGSKTYKINLPKDIPAKDFWSFTLYDNQTRAMLQTDQRLPGVDSNGKGIKQNADGSTDIYFGPKAPKGMEKNWIQTNPNKGWNTILRLYGPLESFYDKTWKPGDPEMVK</sequence>
<proteinExistence type="predicted"/>
<dbReference type="RefSeq" id="WP_105043029.1">
    <property type="nucleotide sequence ID" value="NZ_MQWA01000001.1"/>
</dbReference>
<reference evidence="4 5" key="1">
    <citation type="submission" date="2016-12" db="EMBL/GenBank/DDBJ databases">
        <title>Study of bacterial adaptation to deep sea.</title>
        <authorList>
            <person name="Song J."/>
            <person name="Yoshizawa S."/>
            <person name="Kogure K."/>
        </authorList>
    </citation>
    <scope>NUCLEOTIDE SEQUENCE [LARGE SCALE GENOMIC DNA]</scope>
    <source>
        <strain evidence="4 5">SAORIC-165</strain>
    </source>
</reference>
<dbReference type="InterPro" id="IPR037049">
    <property type="entry name" value="DUF1214_C_sf"/>
</dbReference>
<feature type="domain" description="DUF1254" evidence="3">
    <location>
        <begin position="111"/>
        <end position="226"/>
    </location>
</feature>
<dbReference type="PANTHER" id="PTHR36509:SF3">
    <property type="entry name" value="SIGNAL PEPTIDE PROTEIN"/>
    <property type="match status" value="1"/>
</dbReference>
<dbReference type="SUPFAM" id="SSF160935">
    <property type="entry name" value="VPA0735-like"/>
    <property type="match status" value="1"/>
</dbReference>
<evidence type="ECO:0008006" key="6">
    <source>
        <dbReference type="Google" id="ProtNLM"/>
    </source>
</evidence>
<dbReference type="Pfam" id="PF06863">
    <property type="entry name" value="DUF1254"/>
    <property type="match status" value="1"/>
</dbReference>
<dbReference type="InterPro" id="IPR010621">
    <property type="entry name" value="DUF1214"/>
</dbReference>
<accession>A0A2S7U1Y1</accession>
<protein>
    <recommendedName>
        <fullName evidence="6">DUF1254 domain-containing protein</fullName>
    </recommendedName>
</protein>
<evidence type="ECO:0000259" key="3">
    <source>
        <dbReference type="Pfam" id="PF06863"/>
    </source>
</evidence>
<gene>
    <name evidence="4" type="ORF">BSZ32_08395</name>
</gene>
<evidence type="ECO:0000259" key="2">
    <source>
        <dbReference type="Pfam" id="PF06742"/>
    </source>
</evidence>
<dbReference type="Gene3D" id="2.60.40.1610">
    <property type="entry name" value="Domain of unknown function DUF1254"/>
    <property type="match status" value="1"/>
</dbReference>
<dbReference type="Gene3D" id="2.60.120.600">
    <property type="entry name" value="Domain of unknown function DUF1214, C-terminal domain"/>
    <property type="match status" value="1"/>
</dbReference>
<dbReference type="AlphaFoldDB" id="A0A2S7U1Y1"/>
<dbReference type="EMBL" id="MQWA01000001">
    <property type="protein sequence ID" value="PQJ28527.1"/>
    <property type="molecule type" value="Genomic_DNA"/>
</dbReference>
<dbReference type="Gene3D" id="1.10.3360.10">
    <property type="entry name" value="VPA0735-like domain"/>
    <property type="match status" value="1"/>
</dbReference>
<organism evidence="4 5">
    <name type="scientific">Rubritalea profundi</name>
    <dbReference type="NCBI Taxonomy" id="1658618"/>
    <lineage>
        <taxon>Bacteria</taxon>
        <taxon>Pseudomonadati</taxon>
        <taxon>Verrucomicrobiota</taxon>
        <taxon>Verrucomicrobiia</taxon>
        <taxon>Verrucomicrobiales</taxon>
        <taxon>Rubritaleaceae</taxon>
        <taxon>Rubritalea</taxon>
    </lineage>
</organism>
<evidence type="ECO:0000256" key="1">
    <source>
        <dbReference type="SAM" id="SignalP"/>
    </source>
</evidence>
<keyword evidence="5" id="KW-1185">Reference proteome</keyword>